<name>A0A3M8VJA0_9ACTN</name>
<dbReference type="InterPro" id="IPR019734">
    <property type="entry name" value="TPR_rpt"/>
</dbReference>
<dbReference type="InterPro" id="IPR011990">
    <property type="entry name" value="TPR-like_helical_dom_sf"/>
</dbReference>
<dbReference type="Gene3D" id="1.25.40.10">
    <property type="entry name" value="Tetratricopeptide repeat domain"/>
    <property type="match status" value="4"/>
</dbReference>
<evidence type="ECO:0000256" key="1">
    <source>
        <dbReference type="SAM" id="MobiDB-lite"/>
    </source>
</evidence>
<organism evidence="2 3">
    <name type="scientific">Streptomyces botrytidirepellens</name>
    <dbReference type="NCBI Taxonomy" id="2486417"/>
    <lineage>
        <taxon>Bacteria</taxon>
        <taxon>Bacillati</taxon>
        <taxon>Actinomycetota</taxon>
        <taxon>Actinomycetes</taxon>
        <taxon>Kitasatosporales</taxon>
        <taxon>Streptomycetaceae</taxon>
        <taxon>Streptomyces</taxon>
    </lineage>
</organism>
<accession>A0A3M8VJA0</accession>
<reference evidence="2 3" key="1">
    <citation type="submission" date="2018-11" db="EMBL/GenBank/DDBJ databases">
        <title>The Potential of Streptomyces as Biocontrol Agents against the Tomato grey mould, Botrytis cinerea (Gray mold) Frontiers in Microbiology.</title>
        <authorList>
            <person name="Li D."/>
        </authorList>
    </citation>
    <scope>NUCLEOTIDE SEQUENCE [LARGE SCALE GENOMIC DNA]</scope>
    <source>
        <strain evidence="2 3">NEAU-LD23</strain>
    </source>
</reference>
<dbReference type="EMBL" id="RIBZ01000330">
    <property type="protein sequence ID" value="RNG17710.1"/>
    <property type="molecule type" value="Genomic_DNA"/>
</dbReference>
<comment type="caution">
    <text evidence="2">The sequence shown here is derived from an EMBL/GenBank/DDBJ whole genome shotgun (WGS) entry which is preliminary data.</text>
</comment>
<keyword evidence="3" id="KW-1185">Reference proteome</keyword>
<dbReference type="SUPFAM" id="SSF81901">
    <property type="entry name" value="HCP-like"/>
    <property type="match status" value="3"/>
</dbReference>
<dbReference type="AlphaFoldDB" id="A0A3M8VJA0"/>
<dbReference type="SMART" id="SM00028">
    <property type="entry name" value="TPR"/>
    <property type="match status" value="3"/>
</dbReference>
<protein>
    <submittedName>
        <fullName evidence="2">Sel1 repeat family protein</fullName>
    </submittedName>
</protein>
<proteinExistence type="predicted"/>
<dbReference type="Pfam" id="PF14559">
    <property type="entry name" value="TPR_19"/>
    <property type="match status" value="1"/>
</dbReference>
<dbReference type="PANTHER" id="PTHR11102:SF160">
    <property type="entry name" value="ERAD-ASSOCIATED E3 UBIQUITIN-PROTEIN LIGASE COMPONENT HRD3"/>
    <property type="match status" value="1"/>
</dbReference>
<feature type="region of interest" description="Disordered" evidence="1">
    <location>
        <begin position="1"/>
        <end position="23"/>
    </location>
</feature>
<dbReference type="InterPro" id="IPR006597">
    <property type="entry name" value="Sel1-like"/>
</dbReference>
<dbReference type="SMART" id="SM00671">
    <property type="entry name" value="SEL1"/>
    <property type="match status" value="5"/>
</dbReference>
<gene>
    <name evidence="2" type="ORF">EEJ42_30010</name>
</gene>
<dbReference type="Proteomes" id="UP000275401">
    <property type="component" value="Unassembled WGS sequence"/>
</dbReference>
<dbReference type="PANTHER" id="PTHR11102">
    <property type="entry name" value="SEL-1-LIKE PROTEIN"/>
    <property type="match status" value="1"/>
</dbReference>
<dbReference type="InterPro" id="IPR050767">
    <property type="entry name" value="Sel1_AlgK"/>
</dbReference>
<sequence length="609" mass="66248">MMVDHPSHGTSGAAPEDTPGDHPDVAAELRAAAAAGEPGAYRAYAELLTERGQLDEALPWWARAADAGDADASRTLAICHKDRGDFAEAERWYRTAADRDGGCAFGLARLLQEAGDPAGAEEWYGRGAALGSVSCTTNGAMMLAARGEWNTALERLAEASAGGDDVATRTRKVIEDLLDELAGWRDALAAAEAADDPEAAYEALRALLDPDRQGMYDAYPHLVAEAEALYARAAAVGSVKALVDQAIFVSRDAARWDEARALVERAHELGYDGAAFVLGVWAEERGELRAAETWYRTADDADGGHFWACYNLGVLCTRQRRLDEAEEWLLSTGIDPEHWDPFSESEERVIRALEDVAAIRADPARQGSAQWRDRIPGLRARAQDGGPDAWYAYAEALDHIHRLPEAAEWYRKAGTPRALLALGRMLYGSGGAKGTLMVPYYEPAAGEGDASAAYDIGRIHDEAGDRRTAEIWFHRAAGLGHGGAAWWLGRTSEERGGDPQQAERWYVRAARTGLVPPAFLAGRSMVRRGAHADAVPLLHTAHDGGHAEAAYWLAKAVRGLGRPEEAERWLRTAVERHPQVLRDYGPMSRQAIPDPRRELAEVLTELGRN</sequence>
<evidence type="ECO:0000313" key="2">
    <source>
        <dbReference type="EMBL" id="RNG17710.1"/>
    </source>
</evidence>
<evidence type="ECO:0000313" key="3">
    <source>
        <dbReference type="Proteomes" id="UP000275401"/>
    </source>
</evidence>